<keyword evidence="2" id="KW-1185">Reference proteome</keyword>
<protein>
    <submittedName>
        <fullName evidence="1">Unnamed protein product</fullName>
    </submittedName>
</protein>
<dbReference type="OrthoDB" id="112115at2759"/>
<proteinExistence type="predicted"/>
<comment type="caution">
    <text evidence="1">The sequence shown here is derived from an EMBL/GenBank/DDBJ whole genome shotgun (WGS) entry which is preliminary data.</text>
</comment>
<accession>A0A9W6U1S7</accession>
<dbReference type="EMBL" id="BSXW01000510">
    <property type="protein sequence ID" value="GMF24287.1"/>
    <property type="molecule type" value="Genomic_DNA"/>
</dbReference>
<dbReference type="Proteomes" id="UP001165083">
    <property type="component" value="Unassembled WGS sequence"/>
</dbReference>
<gene>
    <name evidence="1" type="ORF">Plil01_000992900</name>
</gene>
<evidence type="ECO:0000313" key="2">
    <source>
        <dbReference type="Proteomes" id="UP001165083"/>
    </source>
</evidence>
<sequence>MTDSTQLSDAYLLDSSLKSEPEIRISKGKKVITVNDGNNGSYNSGLVTIDSSNQLNGSNGWASLKEGYLSFPYVVTAKNTGTQTFSAPVNRFCSTLQTGIWNLVSDLEVELDGKSILTSCDYKMFWNNLRAQTETSLGDMYKHGAETNLYPDDWYSINYTKIAAVSGDGYSNNQSDINEQLDATLGQNQESRACNSGFVAKLNNAPMVVDTTTNDSFSWPSLRKGASASVVQHTDRSAFIEKGTALAQDIAGIWIHMVKIRLTDLHPIFKDLDLCANPKLKLKLRFNTGTVELDIKRDDISGNLTTGTATLGTNPNTSTAIAGVTPPVVQTTMKISSVSVPNGNVVPIMVASGADKQPMSRVASLNAGCKISFSFGPLRNAFTELSDIGQYIPYSIVRLHVPFYDLHDPRSIVSKPVKTIKYLDCNASYFRGEAGKGNDDKQLNATFDRTLGATYKNIKYVAVLPFAETTDLFATVTNVEQFQSPFDSAPWTYMPGASMRNFQVTVGNTTVFAKTHEYDYESFLEEFSKLGAINGDVTREMNTGLIDFNKWTFAQRAMIADCSRITEKDVPASVRVSFTNNCSQGMNVLVLVVYERELSIDRLTGEVERWDLIIKRKK</sequence>
<organism evidence="1 2">
    <name type="scientific">Phytophthora lilii</name>
    <dbReference type="NCBI Taxonomy" id="2077276"/>
    <lineage>
        <taxon>Eukaryota</taxon>
        <taxon>Sar</taxon>
        <taxon>Stramenopiles</taxon>
        <taxon>Oomycota</taxon>
        <taxon>Peronosporomycetes</taxon>
        <taxon>Peronosporales</taxon>
        <taxon>Peronosporaceae</taxon>
        <taxon>Phytophthora</taxon>
    </lineage>
</organism>
<reference evidence="1" key="1">
    <citation type="submission" date="2023-04" db="EMBL/GenBank/DDBJ databases">
        <title>Phytophthora lilii NBRC 32176.</title>
        <authorList>
            <person name="Ichikawa N."/>
            <person name="Sato H."/>
            <person name="Tonouchi N."/>
        </authorList>
    </citation>
    <scope>NUCLEOTIDE SEQUENCE</scope>
    <source>
        <strain evidence="1">NBRC 32176</strain>
    </source>
</reference>
<evidence type="ECO:0000313" key="1">
    <source>
        <dbReference type="EMBL" id="GMF24287.1"/>
    </source>
</evidence>
<name>A0A9W6U1S7_9STRA</name>
<dbReference type="AlphaFoldDB" id="A0A9W6U1S7"/>